<keyword evidence="1" id="KW-0812">Transmembrane</keyword>
<dbReference type="KEGG" id="tet:TTHERM_01122800"/>
<dbReference type="AlphaFoldDB" id="Q23S12"/>
<protein>
    <submittedName>
        <fullName evidence="1">Transmembrane protein, putative</fullName>
    </submittedName>
</protein>
<reference evidence="2" key="1">
    <citation type="journal article" date="2006" name="PLoS Biol.">
        <title>Macronuclear genome sequence of the ciliate Tetrahymena thermophila, a model eukaryote.</title>
        <authorList>
            <person name="Eisen J.A."/>
            <person name="Coyne R.S."/>
            <person name="Wu M."/>
            <person name="Wu D."/>
            <person name="Thiagarajan M."/>
            <person name="Wortman J.R."/>
            <person name="Badger J.H."/>
            <person name="Ren Q."/>
            <person name="Amedeo P."/>
            <person name="Jones K.M."/>
            <person name="Tallon L.J."/>
            <person name="Delcher A.L."/>
            <person name="Salzberg S.L."/>
            <person name="Silva J.C."/>
            <person name="Haas B.J."/>
            <person name="Majoros W.H."/>
            <person name="Farzad M."/>
            <person name="Carlton J.M."/>
            <person name="Smith R.K. Jr."/>
            <person name="Garg J."/>
            <person name="Pearlman R.E."/>
            <person name="Karrer K.M."/>
            <person name="Sun L."/>
            <person name="Manning G."/>
            <person name="Elde N.C."/>
            <person name="Turkewitz A.P."/>
            <person name="Asai D.J."/>
            <person name="Wilkes D.E."/>
            <person name="Wang Y."/>
            <person name="Cai H."/>
            <person name="Collins K."/>
            <person name="Stewart B.A."/>
            <person name="Lee S.R."/>
            <person name="Wilamowska K."/>
            <person name="Weinberg Z."/>
            <person name="Ruzzo W.L."/>
            <person name="Wloga D."/>
            <person name="Gaertig J."/>
            <person name="Frankel J."/>
            <person name="Tsao C.-C."/>
            <person name="Gorovsky M.A."/>
            <person name="Keeling P.J."/>
            <person name="Waller R.F."/>
            <person name="Patron N.J."/>
            <person name="Cherry J.M."/>
            <person name="Stover N.A."/>
            <person name="Krieger C.J."/>
            <person name="del Toro C."/>
            <person name="Ryder H.F."/>
            <person name="Williamson S.C."/>
            <person name="Barbeau R.A."/>
            <person name="Hamilton E.P."/>
            <person name="Orias E."/>
        </authorList>
    </citation>
    <scope>NUCLEOTIDE SEQUENCE [LARGE SCALE GENOMIC DNA]</scope>
    <source>
        <strain evidence="2">SB210</strain>
    </source>
</reference>
<name>Q23S12_TETTS</name>
<dbReference type="PANTHER" id="PTHR39767">
    <property type="entry name" value="CALCIUM/CALMODULIN-BINDING MEMBRANE PROTEIN PCM4-RELATED"/>
    <property type="match status" value="1"/>
</dbReference>
<dbReference type="InParanoid" id="Q23S12"/>
<dbReference type="OrthoDB" id="282438at2759"/>
<dbReference type="HOGENOM" id="CLU_087780_0_0_1"/>
<dbReference type="EMBL" id="GG662640">
    <property type="protein sequence ID" value="EAR99335.1"/>
    <property type="molecule type" value="Genomic_DNA"/>
</dbReference>
<keyword evidence="2" id="KW-1185">Reference proteome</keyword>
<sequence>MIKSNYKKEYKKIVLLLGLYFINITNASQILLANEEGQAVQIELQNRNGNSVVLESSGDNAFQVSKDNETVLSYTQIENQNEIDINKIDVVGTLNSNYDLKVEGDLHIASMSNSIFYKSQKQWKLFAFDDFQYDKKGWSEQAISSCGSSENIFLGGHCNFGGIIVTKEYTGLPPNSYVNVKFNIHFFDDWTGELAFAQINGVTMWQQSYAWCNKLLIQQCKNQGISACGKETPDTFAYPVSFTFQANGTSFILGVGSNLAKNSCDASWGIDDVQIYIN</sequence>
<dbReference type="PANTHER" id="PTHR39767:SF2">
    <property type="entry name" value="CHROMOSOME UNDETERMINED SCAFFOLD_1, WHOLE GENOME SHOTGUN SEQUENCE"/>
    <property type="match status" value="1"/>
</dbReference>
<evidence type="ECO:0000313" key="1">
    <source>
        <dbReference type="EMBL" id="EAR99335.1"/>
    </source>
</evidence>
<keyword evidence="1" id="KW-0472">Membrane</keyword>
<gene>
    <name evidence="1" type="ORF">TTHERM_01122800</name>
</gene>
<proteinExistence type="predicted"/>
<organism evidence="1 2">
    <name type="scientific">Tetrahymena thermophila (strain SB210)</name>
    <dbReference type="NCBI Taxonomy" id="312017"/>
    <lineage>
        <taxon>Eukaryota</taxon>
        <taxon>Sar</taxon>
        <taxon>Alveolata</taxon>
        <taxon>Ciliophora</taxon>
        <taxon>Intramacronucleata</taxon>
        <taxon>Oligohymenophorea</taxon>
        <taxon>Hymenostomatida</taxon>
        <taxon>Tetrahymenina</taxon>
        <taxon>Tetrahymenidae</taxon>
        <taxon>Tetrahymena</taxon>
    </lineage>
</organism>
<dbReference type="Proteomes" id="UP000009168">
    <property type="component" value="Unassembled WGS sequence"/>
</dbReference>
<dbReference type="RefSeq" id="XP_001019580.1">
    <property type="nucleotide sequence ID" value="XM_001019580.1"/>
</dbReference>
<dbReference type="OMA" id="FLGGPCI"/>
<dbReference type="GeneID" id="7828849"/>
<dbReference type="eggNOG" id="ENOG502S9Q4">
    <property type="taxonomic scope" value="Eukaryota"/>
</dbReference>
<accession>Q23S12</accession>
<evidence type="ECO:0000313" key="2">
    <source>
        <dbReference type="Proteomes" id="UP000009168"/>
    </source>
</evidence>